<organism evidence="2 3">
    <name type="scientific">Candidatus Electrothrix aarhusensis</name>
    <dbReference type="NCBI Taxonomy" id="1859131"/>
    <lineage>
        <taxon>Bacteria</taxon>
        <taxon>Pseudomonadati</taxon>
        <taxon>Thermodesulfobacteriota</taxon>
        <taxon>Desulfobulbia</taxon>
        <taxon>Desulfobulbales</taxon>
        <taxon>Desulfobulbaceae</taxon>
        <taxon>Candidatus Electrothrix</taxon>
    </lineage>
</organism>
<evidence type="ECO:0000259" key="1">
    <source>
        <dbReference type="Pfam" id="PF07238"/>
    </source>
</evidence>
<dbReference type="Pfam" id="PF07238">
    <property type="entry name" value="PilZ"/>
    <property type="match status" value="1"/>
</dbReference>
<reference evidence="2 3" key="1">
    <citation type="submission" date="2017-01" db="EMBL/GenBank/DDBJ databases">
        <title>The cable genome- insights into the physiology and evolution of filamentous bacteria capable of sulfide oxidation via long distance electron transfer.</title>
        <authorList>
            <person name="Schreiber L."/>
            <person name="Bjerg J.T."/>
            <person name="Boggild A."/>
            <person name="Van De Vossenberg J."/>
            <person name="Meysman F."/>
            <person name="Nielsen L.P."/>
            <person name="Schramm A."/>
            <person name="Kjeldsen K.U."/>
        </authorList>
    </citation>
    <scope>NUCLEOTIDE SEQUENCE [LARGE SCALE GENOMIC DNA]</scope>
    <source>
        <strain evidence="2">MCF</strain>
    </source>
</reference>
<evidence type="ECO:0000313" key="3">
    <source>
        <dbReference type="Proteomes" id="UP000287853"/>
    </source>
</evidence>
<gene>
    <name evidence="2" type="ORF">H206_02007</name>
</gene>
<feature type="domain" description="PilZ" evidence="1">
    <location>
        <begin position="8"/>
        <end position="123"/>
    </location>
</feature>
<dbReference type="Gene3D" id="2.40.10.220">
    <property type="entry name" value="predicted glycosyltransferase like domains"/>
    <property type="match status" value="1"/>
</dbReference>
<dbReference type="Proteomes" id="UP000287853">
    <property type="component" value="Unassembled WGS sequence"/>
</dbReference>
<comment type="caution">
    <text evidence="2">The sequence shown here is derived from an EMBL/GenBank/DDBJ whole genome shotgun (WGS) entry which is preliminary data.</text>
</comment>
<name>A0A444ITK2_9BACT</name>
<dbReference type="AlphaFoldDB" id="A0A444ITK2"/>
<dbReference type="EMBL" id="MTKO01000101">
    <property type="protein sequence ID" value="RWX44163.1"/>
    <property type="molecule type" value="Genomic_DNA"/>
</dbReference>
<accession>A0A444ITK2</accession>
<dbReference type="GO" id="GO:0035438">
    <property type="term" value="F:cyclic-di-GMP binding"/>
    <property type="evidence" value="ECO:0007669"/>
    <property type="project" value="InterPro"/>
</dbReference>
<dbReference type="InterPro" id="IPR009875">
    <property type="entry name" value="PilZ_domain"/>
</dbReference>
<dbReference type="SUPFAM" id="SSF141371">
    <property type="entry name" value="PilZ domain-like"/>
    <property type="match status" value="1"/>
</dbReference>
<sequence>MEKTIQDEKRRYTRIIFNERNRVQAIIALPNQQVPARQMPASVLNMSEGGLQASIERKKFQEMQQGDTVLLSHIAGVQDLESLSDIPMRLIWIMDNEYLEHVLLGMSFSTLSEGQREALHSFVTNRLALALEGEKGEAISF</sequence>
<keyword evidence="3" id="KW-1185">Reference proteome</keyword>
<proteinExistence type="predicted"/>
<evidence type="ECO:0000313" key="2">
    <source>
        <dbReference type="EMBL" id="RWX44163.1"/>
    </source>
</evidence>
<protein>
    <submittedName>
        <fullName evidence="2">PilZ domain-containing protein</fullName>
    </submittedName>
</protein>